<dbReference type="AlphaFoldDB" id="A0A9Q3JZJ5"/>
<evidence type="ECO:0000256" key="2">
    <source>
        <dbReference type="ARBA" id="ARBA00022695"/>
    </source>
</evidence>
<organism evidence="9 10">
    <name type="scientific">Austropuccinia psidii MF-1</name>
    <dbReference type="NCBI Taxonomy" id="1389203"/>
    <lineage>
        <taxon>Eukaryota</taxon>
        <taxon>Fungi</taxon>
        <taxon>Dikarya</taxon>
        <taxon>Basidiomycota</taxon>
        <taxon>Pucciniomycotina</taxon>
        <taxon>Pucciniomycetes</taxon>
        <taxon>Pucciniales</taxon>
        <taxon>Sphaerophragmiaceae</taxon>
        <taxon>Austropuccinia</taxon>
    </lineage>
</organism>
<evidence type="ECO:0000313" key="10">
    <source>
        <dbReference type="Proteomes" id="UP000765509"/>
    </source>
</evidence>
<dbReference type="Proteomes" id="UP000765509">
    <property type="component" value="Unassembled WGS sequence"/>
</dbReference>
<sequence length="126" mass="14665">MQNQQKDQFVISQDKSNQQEARYSASQMECLYLVWELEKSHYYLDKSLFEVITDCNALKKRLKIKKSNRNMLRWQIAIQEYRGYMTIDHDAGLIHKNSDGPSRLALANTPDSPAYVPLEAEPQSPI</sequence>
<comment type="caution">
    <text evidence="9">The sequence shown here is derived from an EMBL/GenBank/DDBJ whole genome shotgun (WGS) entry which is preliminary data.</text>
</comment>
<keyword evidence="3" id="KW-0540">Nuclease</keyword>
<dbReference type="InterPro" id="IPR041373">
    <property type="entry name" value="RT_RNaseH"/>
</dbReference>
<feature type="region of interest" description="Disordered" evidence="7">
    <location>
        <begin position="106"/>
        <end position="126"/>
    </location>
</feature>
<dbReference type="Pfam" id="PF17917">
    <property type="entry name" value="RT_RNaseH"/>
    <property type="match status" value="1"/>
</dbReference>
<keyword evidence="1" id="KW-0808">Transferase</keyword>
<keyword evidence="6" id="KW-0695">RNA-directed DNA polymerase</keyword>
<evidence type="ECO:0000256" key="4">
    <source>
        <dbReference type="ARBA" id="ARBA00022759"/>
    </source>
</evidence>
<dbReference type="InterPro" id="IPR043502">
    <property type="entry name" value="DNA/RNA_pol_sf"/>
</dbReference>
<dbReference type="GO" id="GO:0016787">
    <property type="term" value="F:hydrolase activity"/>
    <property type="evidence" value="ECO:0007669"/>
    <property type="project" value="UniProtKB-KW"/>
</dbReference>
<evidence type="ECO:0000256" key="3">
    <source>
        <dbReference type="ARBA" id="ARBA00022722"/>
    </source>
</evidence>
<dbReference type="GO" id="GO:0004519">
    <property type="term" value="F:endonuclease activity"/>
    <property type="evidence" value="ECO:0007669"/>
    <property type="project" value="UniProtKB-KW"/>
</dbReference>
<evidence type="ECO:0000256" key="1">
    <source>
        <dbReference type="ARBA" id="ARBA00022679"/>
    </source>
</evidence>
<evidence type="ECO:0000256" key="7">
    <source>
        <dbReference type="SAM" id="MobiDB-lite"/>
    </source>
</evidence>
<keyword evidence="4" id="KW-0255">Endonuclease</keyword>
<accession>A0A9Q3JZJ5</accession>
<reference evidence="9" key="1">
    <citation type="submission" date="2021-03" db="EMBL/GenBank/DDBJ databases">
        <title>Draft genome sequence of rust myrtle Austropuccinia psidii MF-1, a brazilian biotype.</title>
        <authorList>
            <person name="Quecine M.C."/>
            <person name="Pachon D.M.R."/>
            <person name="Bonatelli M.L."/>
            <person name="Correr F.H."/>
            <person name="Franceschini L.M."/>
            <person name="Leite T.F."/>
            <person name="Margarido G.R.A."/>
            <person name="Almeida C.A."/>
            <person name="Ferrarezi J.A."/>
            <person name="Labate C.A."/>
        </authorList>
    </citation>
    <scope>NUCLEOTIDE SEQUENCE</scope>
    <source>
        <strain evidence="9">MF-1</strain>
    </source>
</reference>
<evidence type="ECO:0000259" key="8">
    <source>
        <dbReference type="Pfam" id="PF17917"/>
    </source>
</evidence>
<evidence type="ECO:0000256" key="6">
    <source>
        <dbReference type="ARBA" id="ARBA00022918"/>
    </source>
</evidence>
<proteinExistence type="predicted"/>
<keyword evidence="10" id="KW-1185">Reference proteome</keyword>
<keyword evidence="2" id="KW-0548">Nucleotidyltransferase</keyword>
<dbReference type="SUPFAM" id="SSF56672">
    <property type="entry name" value="DNA/RNA polymerases"/>
    <property type="match status" value="1"/>
</dbReference>
<dbReference type="EMBL" id="AVOT02089737">
    <property type="protein sequence ID" value="MBW0572243.1"/>
    <property type="molecule type" value="Genomic_DNA"/>
</dbReference>
<feature type="domain" description="Reverse transcriptase RNase H-like" evidence="8">
    <location>
        <begin position="14"/>
        <end position="81"/>
    </location>
</feature>
<keyword evidence="5" id="KW-0378">Hydrolase</keyword>
<name>A0A9Q3JZJ5_9BASI</name>
<gene>
    <name evidence="9" type="ORF">O181_111958</name>
</gene>
<evidence type="ECO:0000256" key="5">
    <source>
        <dbReference type="ARBA" id="ARBA00022801"/>
    </source>
</evidence>
<evidence type="ECO:0000313" key="9">
    <source>
        <dbReference type="EMBL" id="MBW0572243.1"/>
    </source>
</evidence>
<protein>
    <recommendedName>
        <fullName evidence="8">Reverse transcriptase RNase H-like domain-containing protein</fullName>
    </recommendedName>
</protein>
<dbReference type="GO" id="GO:0003964">
    <property type="term" value="F:RNA-directed DNA polymerase activity"/>
    <property type="evidence" value="ECO:0007669"/>
    <property type="project" value="UniProtKB-KW"/>
</dbReference>